<dbReference type="PROSITE" id="PS51674">
    <property type="entry name" value="4FE4S_WBL"/>
    <property type="match status" value="1"/>
</dbReference>
<evidence type="ECO:0000313" key="4">
    <source>
        <dbReference type="Proteomes" id="UP000231451"/>
    </source>
</evidence>
<proteinExistence type="predicted"/>
<comment type="caution">
    <text evidence="3">The sequence shown here is derived from an EMBL/GenBank/DDBJ whole genome shotgun (WGS) entry which is preliminary data.</text>
</comment>
<organism evidence="3 4">
    <name type="scientific">Bifidobacterium simiarum</name>
    <dbReference type="NCBI Taxonomy" id="2045441"/>
    <lineage>
        <taxon>Bacteria</taxon>
        <taxon>Bacillati</taxon>
        <taxon>Actinomycetota</taxon>
        <taxon>Actinomycetes</taxon>
        <taxon>Bifidobacteriales</taxon>
        <taxon>Bifidobacteriaceae</taxon>
        <taxon>Bifidobacterium</taxon>
    </lineage>
</organism>
<evidence type="ECO:0000256" key="1">
    <source>
        <dbReference type="SAM" id="MobiDB-lite"/>
    </source>
</evidence>
<dbReference type="Pfam" id="PF02467">
    <property type="entry name" value="Whib"/>
    <property type="match status" value="1"/>
</dbReference>
<protein>
    <recommendedName>
        <fullName evidence="2">4Fe-4S Wbl-type domain-containing protein</fullName>
    </recommendedName>
</protein>
<dbReference type="Proteomes" id="UP000231451">
    <property type="component" value="Unassembled WGS sequence"/>
</dbReference>
<evidence type="ECO:0000259" key="2">
    <source>
        <dbReference type="PROSITE" id="PS51674"/>
    </source>
</evidence>
<keyword evidence="4" id="KW-1185">Reference proteome</keyword>
<evidence type="ECO:0000313" key="3">
    <source>
        <dbReference type="EMBL" id="PJM74799.1"/>
    </source>
</evidence>
<dbReference type="AlphaFoldDB" id="A0A2M9HDA7"/>
<name>A0A2M9HDA7_9BIFI</name>
<feature type="compositionally biased region" description="Basic and acidic residues" evidence="1">
    <location>
        <begin position="166"/>
        <end position="188"/>
    </location>
</feature>
<dbReference type="OrthoDB" id="5244115at2"/>
<gene>
    <name evidence="3" type="ORF">CSQ87_08740</name>
</gene>
<dbReference type="InterPro" id="IPR034768">
    <property type="entry name" value="4FE4S_WBL"/>
</dbReference>
<accession>A0A2M9HDA7</accession>
<feature type="domain" description="4Fe-4S Wbl-type" evidence="2">
    <location>
        <begin position="52"/>
        <end position="123"/>
    </location>
</feature>
<reference evidence="3 4" key="1">
    <citation type="submission" date="2017-10" db="EMBL/GenBank/DDBJ databases">
        <title>Draft genome sequences of strains TRE 1, TRE 9, TRE H and TRI 7, isolated from tamarins, belonging to four potential novel Bifidobacterium species.</title>
        <authorList>
            <person name="Mattarelli P."/>
            <person name="Modesto M."/>
            <person name="Puglisi E."/>
            <person name="Morelli L."/>
            <person name="Spezio C."/>
            <person name="Bonetti A."/>
            <person name="Sandri C."/>
        </authorList>
    </citation>
    <scope>NUCLEOTIDE SEQUENCE [LARGE SCALE GENOMIC DNA]</scope>
    <source>
        <strain evidence="4">TRI7</strain>
    </source>
</reference>
<dbReference type="EMBL" id="PEBK01000008">
    <property type="protein sequence ID" value="PJM74799.1"/>
    <property type="molecule type" value="Genomic_DNA"/>
</dbReference>
<sequence>MRGQTNGSSWTPRAACRCRGGGGSVSAGFRATGQRTAQGSRDPDLDWWRHASCVGFTRDVRWRDRLWTFEDSARDDPVDPLWRTVARRVCEECPVRRQCLADAIVDGVQWGLLGGLRRDERRQLAHLAEEDGVPVRDRSARSPDRRQRFRLLLAWLRAHPDAVESARDRVKARRHAEGEARRRRERGAPTRARPRTPSPPTSTAGMRPLF</sequence>
<feature type="compositionally biased region" description="Low complexity" evidence="1">
    <location>
        <begin position="201"/>
        <end position="210"/>
    </location>
</feature>
<feature type="region of interest" description="Disordered" evidence="1">
    <location>
        <begin position="166"/>
        <end position="210"/>
    </location>
</feature>